<comment type="caution">
    <text evidence="1">The sequence shown here is derived from an EMBL/GenBank/DDBJ whole genome shotgun (WGS) entry which is preliminary data.</text>
</comment>
<protein>
    <submittedName>
        <fullName evidence="1">Uncharacterized protein</fullName>
    </submittedName>
</protein>
<accession>A0A8X7B8Z1</accession>
<organism evidence="1 2">
    <name type="scientific">Trichonephila clavipes</name>
    <name type="common">Golden silk orbweaver</name>
    <name type="synonym">Nephila clavipes</name>
    <dbReference type="NCBI Taxonomy" id="2585209"/>
    <lineage>
        <taxon>Eukaryota</taxon>
        <taxon>Metazoa</taxon>
        <taxon>Ecdysozoa</taxon>
        <taxon>Arthropoda</taxon>
        <taxon>Chelicerata</taxon>
        <taxon>Arachnida</taxon>
        <taxon>Araneae</taxon>
        <taxon>Araneomorphae</taxon>
        <taxon>Entelegynae</taxon>
        <taxon>Araneoidea</taxon>
        <taxon>Nephilidae</taxon>
        <taxon>Trichonephila</taxon>
    </lineage>
</organism>
<evidence type="ECO:0000313" key="2">
    <source>
        <dbReference type="Proteomes" id="UP000887159"/>
    </source>
</evidence>
<evidence type="ECO:0000313" key="1">
    <source>
        <dbReference type="EMBL" id="GFY23835.1"/>
    </source>
</evidence>
<keyword evidence="2" id="KW-1185">Reference proteome</keyword>
<dbReference type="AlphaFoldDB" id="A0A8X7B8Z1"/>
<dbReference type="Proteomes" id="UP000887159">
    <property type="component" value="Unassembled WGS sequence"/>
</dbReference>
<dbReference type="EMBL" id="BMAU01021367">
    <property type="protein sequence ID" value="GFY23835.1"/>
    <property type="molecule type" value="Genomic_DNA"/>
</dbReference>
<reference evidence="1" key="1">
    <citation type="submission" date="2020-08" db="EMBL/GenBank/DDBJ databases">
        <title>Multicomponent nature underlies the extraordinary mechanical properties of spider dragline silk.</title>
        <authorList>
            <person name="Kono N."/>
            <person name="Nakamura H."/>
            <person name="Mori M."/>
            <person name="Yoshida Y."/>
            <person name="Ohtoshi R."/>
            <person name="Malay A.D."/>
            <person name="Moran D.A.P."/>
            <person name="Tomita M."/>
            <person name="Numata K."/>
            <person name="Arakawa K."/>
        </authorList>
    </citation>
    <scope>NUCLEOTIDE SEQUENCE</scope>
</reference>
<sequence>MFEIKFISLKVADSILWMLWMNAWQGPESVSTIMRYWASRPPLWVVVCTSYWVESSRQTIQRPLGKVCNKEIFIRRNIPSMHSVIKILDERDKPC</sequence>
<name>A0A8X7B8Z1_TRICX</name>
<gene>
    <name evidence="1" type="ORF">TNCV_3536291</name>
</gene>
<proteinExistence type="predicted"/>